<dbReference type="HOGENOM" id="CLU_029767_0_0_3"/>
<protein>
    <submittedName>
        <fullName evidence="6">Polysaccharide deacetylase</fullName>
    </submittedName>
</protein>
<comment type="subcellular location">
    <subcellularLocation>
        <location evidence="1">Secreted</location>
    </subcellularLocation>
</comment>
<feature type="compositionally biased region" description="Low complexity" evidence="3">
    <location>
        <begin position="56"/>
        <end position="69"/>
    </location>
</feature>
<dbReference type="SUPFAM" id="SSF88713">
    <property type="entry name" value="Glycoside hydrolase/deacetylase"/>
    <property type="match status" value="1"/>
</dbReference>
<dbReference type="GO" id="GO:0016810">
    <property type="term" value="F:hydrolase activity, acting on carbon-nitrogen (but not peptide) bonds"/>
    <property type="evidence" value="ECO:0007669"/>
    <property type="project" value="InterPro"/>
</dbReference>
<evidence type="ECO:0000256" key="1">
    <source>
        <dbReference type="ARBA" id="ARBA00004613"/>
    </source>
</evidence>
<feature type="region of interest" description="Disordered" evidence="3">
    <location>
        <begin position="56"/>
        <end position="76"/>
    </location>
</feature>
<dbReference type="GO" id="GO:0005576">
    <property type="term" value="C:extracellular region"/>
    <property type="evidence" value="ECO:0007669"/>
    <property type="project" value="UniProtKB-SubCell"/>
</dbReference>
<dbReference type="AlphaFoldDB" id="B8HP94"/>
<dbReference type="InterPro" id="IPR051398">
    <property type="entry name" value="Polysacch_Deacetylase"/>
</dbReference>
<dbReference type="GO" id="GO:0005975">
    <property type="term" value="P:carbohydrate metabolic process"/>
    <property type="evidence" value="ECO:0007669"/>
    <property type="project" value="InterPro"/>
</dbReference>
<organism evidence="6">
    <name type="scientific">Cyanothece sp. (strain PCC 7425 / ATCC 29141)</name>
    <dbReference type="NCBI Taxonomy" id="395961"/>
    <lineage>
        <taxon>Bacteria</taxon>
        <taxon>Bacillati</taxon>
        <taxon>Cyanobacteriota</taxon>
        <taxon>Cyanophyceae</taxon>
        <taxon>Gomontiellales</taxon>
        <taxon>Cyanothecaceae</taxon>
        <taxon>Cyanothece</taxon>
    </lineage>
</organism>
<dbReference type="PANTHER" id="PTHR34216">
    <property type="match status" value="1"/>
</dbReference>
<dbReference type="KEGG" id="cyn:Cyan7425_5057"/>
<keyword evidence="4" id="KW-1133">Transmembrane helix</keyword>
<dbReference type="eggNOG" id="COG0726">
    <property type="taxonomic scope" value="Bacteria"/>
</dbReference>
<evidence type="ECO:0000313" key="6">
    <source>
        <dbReference type="EMBL" id="ACL47354.1"/>
    </source>
</evidence>
<proteinExistence type="predicted"/>
<dbReference type="Gene3D" id="3.20.20.370">
    <property type="entry name" value="Glycoside hydrolase/deacetylase"/>
    <property type="match status" value="1"/>
</dbReference>
<dbReference type="Pfam" id="PF01522">
    <property type="entry name" value="Polysacc_deac_1"/>
    <property type="match status" value="1"/>
</dbReference>
<feature type="compositionally biased region" description="Polar residues" evidence="3">
    <location>
        <begin position="98"/>
        <end position="114"/>
    </location>
</feature>
<dbReference type="PROSITE" id="PS51677">
    <property type="entry name" value="NODB"/>
    <property type="match status" value="1"/>
</dbReference>
<gene>
    <name evidence="6" type="ordered locus">Cyan7425_5057</name>
</gene>
<dbReference type="STRING" id="395961.Cyan7425_5057"/>
<dbReference type="InterPro" id="IPR018711">
    <property type="entry name" value="NAGPA"/>
</dbReference>
<keyword evidence="4" id="KW-0472">Membrane</keyword>
<evidence type="ECO:0000259" key="5">
    <source>
        <dbReference type="PROSITE" id="PS51677"/>
    </source>
</evidence>
<sequence length="645" mass="69903">MKSSRRDSSSTPASPSLSKSWRFLLPFLGLLLAVPLPAWLWWSMVNGSVGQGRTGGTTALATAPTQAPGDSAPPLPVSSAVPLQCPANFAFAAKAVQPDSSPEQNSQPQSDTGNPQPPGLATPLVKRLPQLATWLEQPQPIAAAIAANLGPVLAAQFSPQPFPEISQRARQARVPIMMYHDILPEKQVFFDVTPAEFEADLQLIRDQGLTPINLDQLVTHLTTGLPLPAKPILLSFDDGYAGHYEYVYPLLKKYGYPGVFAIYPDKVGTKKGRSSLTWEQLRQMAADPLVTIASHSVSHAVLTQVDEAQLEKEAVESKRILEQELGIPINHFVYPEGKYNERVQDWVKQAGYHSALTMDDLENRFAGQSKDLLSIDRIGQSQLETIIEQAYGGPPLPGWNNTFNFSAPIEVNRPTINEIPLILISGGRPITIHADSRYQVPEILAKTQAVAGVDGGFFSLEFLDSNVMIGPVLSQKNGQFVPGNASENPRLNGRPLVLISPTGVRFIPFDASKHNSLEGIQAEDPGATDAFVAAAWLVKQNQPQPEQSFGNLFDFNAARHRAFWGINQNGQPTIGVSTEPVGSVELGEILYKAGFRDAVMLDSGASTSLAYQGESLVGYTPRPVPHVVALVPAEVPQGCIFQAQK</sequence>
<evidence type="ECO:0000256" key="3">
    <source>
        <dbReference type="SAM" id="MobiDB-lite"/>
    </source>
</evidence>
<evidence type="ECO:0000256" key="4">
    <source>
        <dbReference type="SAM" id="Phobius"/>
    </source>
</evidence>
<dbReference type="InterPro" id="IPR002509">
    <property type="entry name" value="NODB_dom"/>
</dbReference>
<feature type="transmembrane region" description="Helical" evidence="4">
    <location>
        <begin position="21"/>
        <end position="42"/>
    </location>
</feature>
<keyword evidence="2" id="KW-0732">Signal</keyword>
<dbReference type="PANTHER" id="PTHR34216:SF3">
    <property type="entry name" value="POLY-BETA-1,6-N-ACETYL-D-GLUCOSAMINE N-DEACETYLASE"/>
    <property type="match status" value="1"/>
</dbReference>
<dbReference type="Pfam" id="PF09992">
    <property type="entry name" value="NAGPA"/>
    <property type="match status" value="1"/>
</dbReference>
<name>B8HP94_CYAP4</name>
<dbReference type="CDD" id="cd10918">
    <property type="entry name" value="CE4_NodB_like_5s_6s"/>
    <property type="match status" value="1"/>
</dbReference>
<reference evidence="6" key="1">
    <citation type="submission" date="2009-01" db="EMBL/GenBank/DDBJ databases">
        <title>Complete sequence of chromosome Cyanothece sp. PCC 7425.</title>
        <authorList>
            <consortium name="US DOE Joint Genome Institute"/>
            <person name="Lucas S."/>
            <person name="Copeland A."/>
            <person name="Lapidus A."/>
            <person name="Glavina del Rio T."/>
            <person name="Dalin E."/>
            <person name="Tice H."/>
            <person name="Bruce D."/>
            <person name="Goodwin L."/>
            <person name="Pitluck S."/>
            <person name="Sims D."/>
            <person name="Meineke L."/>
            <person name="Brettin T."/>
            <person name="Detter J.C."/>
            <person name="Han C."/>
            <person name="Larimer F."/>
            <person name="Land M."/>
            <person name="Hauser L."/>
            <person name="Kyrpides N."/>
            <person name="Ovchinnikova G."/>
            <person name="Liberton M."/>
            <person name="Stoeckel J."/>
            <person name="Banerjee A."/>
            <person name="Singh A."/>
            <person name="Page L."/>
            <person name="Sato H."/>
            <person name="Zhao L."/>
            <person name="Sherman L."/>
            <person name="Pakrasi H."/>
            <person name="Richardson P."/>
        </authorList>
    </citation>
    <scope>NUCLEOTIDE SEQUENCE</scope>
    <source>
        <strain evidence="6">PCC 7425</strain>
    </source>
</reference>
<keyword evidence="4" id="KW-0812">Transmembrane</keyword>
<evidence type="ECO:0000256" key="2">
    <source>
        <dbReference type="ARBA" id="ARBA00022729"/>
    </source>
</evidence>
<dbReference type="InterPro" id="IPR011330">
    <property type="entry name" value="Glyco_hydro/deAcase_b/a-brl"/>
</dbReference>
<accession>B8HP94</accession>
<feature type="domain" description="NodB homology" evidence="5">
    <location>
        <begin position="230"/>
        <end position="481"/>
    </location>
</feature>
<feature type="region of interest" description="Disordered" evidence="3">
    <location>
        <begin position="95"/>
        <end position="123"/>
    </location>
</feature>
<dbReference type="EMBL" id="CP001344">
    <property type="protein sequence ID" value="ACL47354.1"/>
    <property type="molecule type" value="Genomic_DNA"/>
</dbReference>